<dbReference type="AlphaFoldDB" id="A0A2Z6MCU6"/>
<name>A0A2Z6MCU6_TRISU</name>
<organism evidence="1 2">
    <name type="scientific">Trifolium subterraneum</name>
    <name type="common">Subterranean clover</name>
    <dbReference type="NCBI Taxonomy" id="3900"/>
    <lineage>
        <taxon>Eukaryota</taxon>
        <taxon>Viridiplantae</taxon>
        <taxon>Streptophyta</taxon>
        <taxon>Embryophyta</taxon>
        <taxon>Tracheophyta</taxon>
        <taxon>Spermatophyta</taxon>
        <taxon>Magnoliopsida</taxon>
        <taxon>eudicotyledons</taxon>
        <taxon>Gunneridae</taxon>
        <taxon>Pentapetalae</taxon>
        <taxon>rosids</taxon>
        <taxon>fabids</taxon>
        <taxon>Fabales</taxon>
        <taxon>Fabaceae</taxon>
        <taxon>Papilionoideae</taxon>
        <taxon>50 kb inversion clade</taxon>
        <taxon>NPAAA clade</taxon>
        <taxon>Hologalegina</taxon>
        <taxon>IRL clade</taxon>
        <taxon>Trifolieae</taxon>
        <taxon>Trifolium</taxon>
    </lineage>
</organism>
<keyword evidence="2" id="KW-1185">Reference proteome</keyword>
<accession>A0A2Z6MCU6</accession>
<evidence type="ECO:0000313" key="1">
    <source>
        <dbReference type="EMBL" id="GAU11138.1"/>
    </source>
</evidence>
<sequence>MFSSRLDSRHNRAVEATHNASLVSMLTTQCDSISISIGRVGINVDVNGSVNKVGLQVGWHDEDGVVNRSKMLLLAGTSAVVVKNFSIIDKAQGSNSQDSRTMMGFSNEELQALRTLLQANGSKAHAAPNFNQ</sequence>
<gene>
    <name evidence="1" type="ORF">TSUD_197630</name>
</gene>
<reference evidence="2" key="1">
    <citation type="journal article" date="2017" name="Front. Plant Sci.">
        <title>Climate Clever Clovers: New Paradigm to Reduce the Environmental Footprint of Ruminants by Breeding Low Methanogenic Forages Utilizing Haplotype Variation.</title>
        <authorList>
            <person name="Kaur P."/>
            <person name="Appels R."/>
            <person name="Bayer P.E."/>
            <person name="Keeble-Gagnere G."/>
            <person name="Wang J."/>
            <person name="Hirakawa H."/>
            <person name="Shirasawa K."/>
            <person name="Vercoe P."/>
            <person name="Stefanova K."/>
            <person name="Durmic Z."/>
            <person name="Nichols P."/>
            <person name="Revell C."/>
            <person name="Isobe S.N."/>
            <person name="Edwards D."/>
            <person name="Erskine W."/>
        </authorList>
    </citation>
    <scope>NUCLEOTIDE SEQUENCE [LARGE SCALE GENOMIC DNA]</scope>
    <source>
        <strain evidence="2">cv. Daliak</strain>
    </source>
</reference>
<evidence type="ECO:0000313" key="2">
    <source>
        <dbReference type="Proteomes" id="UP000242715"/>
    </source>
</evidence>
<dbReference type="Proteomes" id="UP000242715">
    <property type="component" value="Unassembled WGS sequence"/>
</dbReference>
<protein>
    <submittedName>
        <fullName evidence="1">Uncharacterized protein</fullName>
    </submittedName>
</protein>
<dbReference type="EMBL" id="DF973113">
    <property type="protein sequence ID" value="GAU11138.1"/>
    <property type="molecule type" value="Genomic_DNA"/>
</dbReference>
<proteinExistence type="predicted"/>